<feature type="binding site" description="axial binding residue" evidence="16">
    <location>
        <position position="65"/>
    </location>
    <ligand>
        <name>heme c</name>
        <dbReference type="ChEBI" id="CHEBI:61717"/>
        <label>1</label>
    </ligand>
    <ligandPart>
        <name>Fe</name>
        <dbReference type="ChEBI" id="CHEBI:18248"/>
    </ligandPart>
</feature>
<dbReference type="PIRSF" id="PIRSF038455">
    <property type="entry name" value="SoxA"/>
    <property type="match status" value="1"/>
</dbReference>
<protein>
    <recommendedName>
        <fullName evidence="13">SoxAX cytochrome complex subunit A</fullName>
        <ecNumber evidence="13">2.8.5.2</ecNumber>
    </recommendedName>
    <alternativeName>
        <fullName evidence="13">Protein SoxA</fullName>
    </alternativeName>
    <alternativeName>
        <fullName evidence="13">Sulfur oxidizing protein A</fullName>
    </alternativeName>
    <alternativeName>
        <fullName evidence="13">Thiosulfate-oxidizing multienzyme system protein SoxA</fullName>
    </alternativeName>
</protein>
<dbReference type="OrthoDB" id="9808312at2"/>
<evidence type="ECO:0000256" key="8">
    <source>
        <dbReference type="ARBA" id="ARBA00022982"/>
    </source>
</evidence>
<dbReference type="STRING" id="224324.aq_1807"/>
<feature type="chain" id="PRO_5004159467" description="SoxAX cytochrome complex subunit A" evidence="17">
    <location>
        <begin position="23"/>
        <end position="267"/>
    </location>
</feature>
<dbReference type="GO" id="GO:0070069">
    <property type="term" value="C:cytochrome complex"/>
    <property type="evidence" value="ECO:0007669"/>
    <property type="project" value="InterPro"/>
</dbReference>
<dbReference type="InterPro" id="IPR025710">
    <property type="entry name" value="SoxA"/>
</dbReference>
<comment type="cofactor">
    <cofactor evidence="15">
        <name>heme</name>
        <dbReference type="ChEBI" id="CHEBI:30413"/>
    </cofactor>
    <text evidence="15">Binds 2 heme groups per subunit.</text>
</comment>
<keyword evidence="5 13" id="KW-0479">Metal-binding</keyword>
<keyword evidence="7 13" id="KW-0574">Periplasm</keyword>
<dbReference type="Pfam" id="PF21342">
    <property type="entry name" value="SoxA-TsdA_cyt-c"/>
    <property type="match status" value="2"/>
</dbReference>
<comment type="subcellular location">
    <subcellularLocation>
        <location evidence="1 13">Periplasm</location>
    </subcellularLocation>
</comment>
<evidence type="ECO:0000256" key="3">
    <source>
        <dbReference type="ARBA" id="ARBA00022617"/>
    </source>
</evidence>
<keyword evidence="20" id="KW-1185">Reference proteome</keyword>
<dbReference type="PIR" id="G70455">
    <property type="entry name" value="G70455"/>
</dbReference>
<organism evidence="19 20">
    <name type="scientific">Aquifex aeolicus (strain VF5)</name>
    <dbReference type="NCBI Taxonomy" id="224324"/>
    <lineage>
        <taxon>Bacteria</taxon>
        <taxon>Pseudomonadati</taxon>
        <taxon>Aquificota</taxon>
        <taxon>Aquificia</taxon>
        <taxon>Aquificales</taxon>
        <taxon>Aquificaceae</taxon>
        <taxon>Aquifex</taxon>
    </lineage>
</organism>
<sequence length="267" mass="30404">MRKIVFASLLSGALFFSVKAEAPTPEQLKILKEMGVSPADVIVEEGRDYYHNLKGKTGKTCASCHGQDGANLVGAYAKMPRYYTDIKRVADIDVRIKACLEKYVGVDAKGKKGRKYIVPLAGYVATLSNGMPINVELKHPEEKRLYELGKELWYKRVGARDFSCAICHEVLDGKRIRLQKLGAPVRDKLYAHWPAYRISKDKLWTMEDRIRGCYKSFFLFDPEKGKFDFKKNWVKKPPFYIEEVVALELYMKKAANGAKIEVPGLIR</sequence>
<dbReference type="EMBL" id="AE000657">
    <property type="protein sequence ID" value="AAC07643.1"/>
    <property type="molecule type" value="Genomic_DNA"/>
</dbReference>
<evidence type="ECO:0000256" key="13">
    <source>
        <dbReference type="PIRNR" id="PIRNR038455"/>
    </source>
</evidence>
<dbReference type="GO" id="GO:0019417">
    <property type="term" value="P:sulfur oxidation"/>
    <property type="evidence" value="ECO:0007669"/>
    <property type="project" value="InterPro"/>
</dbReference>
<dbReference type="PROSITE" id="PS51007">
    <property type="entry name" value="CYTC"/>
    <property type="match status" value="1"/>
</dbReference>
<evidence type="ECO:0000256" key="15">
    <source>
        <dbReference type="PIRSR" id="PIRSR038455-2"/>
    </source>
</evidence>
<reference evidence="19 20" key="1">
    <citation type="journal article" date="1998" name="Nature">
        <title>The complete genome of the hyperthermophilic bacterium Aquifex aeolicus.</title>
        <authorList>
            <person name="Deckert G."/>
            <person name="Warren P.V."/>
            <person name="Gaasterland T."/>
            <person name="Young W.G."/>
            <person name="Lenox A.L."/>
            <person name="Graham D.E."/>
            <person name="Overbeek R."/>
            <person name="Snead M.A."/>
            <person name="Keller M."/>
            <person name="Aujay M."/>
            <person name="Huber R."/>
            <person name="Feldman R.A."/>
            <person name="Short J.M."/>
            <person name="Olson G.J."/>
            <person name="Swanson R.V."/>
        </authorList>
    </citation>
    <scope>NUCLEOTIDE SEQUENCE [LARGE SCALE GENOMIC DNA]</scope>
    <source>
        <strain evidence="19 20">VF5</strain>
    </source>
</reference>
<name>O67673_AQUAE</name>
<dbReference type="Gene3D" id="1.10.760.10">
    <property type="entry name" value="Cytochrome c-like domain"/>
    <property type="match status" value="2"/>
</dbReference>
<comment type="subunit">
    <text evidence="13">Heterodimer of SoxA and SoxX.</text>
</comment>
<gene>
    <name evidence="19" type="ordered locus">aq_1807</name>
</gene>
<evidence type="ECO:0000256" key="14">
    <source>
        <dbReference type="PIRSR" id="PIRSR038455-1"/>
    </source>
</evidence>
<keyword evidence="3 13" id="KW-0349">Heme</keyword>
<evidence type="ECO:0000256" key="2">
    <source>
        <dbReference type="ARBA" id="ARBA00022448"/>
    </source>
</evidence>
<dbReference type="RefSeq" id="WP_010881176.1">
    <property type="nucleotide sequence ID" value="NC_000918.1"/>
</dbReference>
<keyword evidence="4 13" id="KW-0808">Transferase</keyword>
<comment type="catalytic activity">
    <reaction evidence="12 13">
        <text>S-sulfanyl-L-cysteinyl-[SoxY protein] + thiosulfate + 2 Fe(III)-[cytochrome c] = S-(2-sulfodisulfanyl)-L-cysteinyl-[SoxY protein] + 2 Fe(II)-[cytochrome c] + 2 H(+)</text>
        <dbReference type="Rhea" id="RHEA:51224"/>
        <dbReference type="Rhea" id="RHEA-COMP:10350"/>
        <dbReference type="Rhea" id="RHEA-COMP:14399"/>
        <dbReference type="Rhea" id="RHEA-COMP:14689"/>
        <dbReference type="Rhea" id="RHEA-COMP:14690"/>
        <dbReference type="ChEBI" id="CHEBI:15378"/>
        <dbReference type="ChEBI" id="CHEBI:29033"/>
        <dbReference type="ChEBI" id="CHEBI:29034"/>
        <dbReference type="ChEBI" id="CHEBI:33542"/>
        <dbReference type="ChEBI" id="CHEBI:61963"/>
        <dbReference type="ChEBI" id="CHEBI:140664"/>
        <dbReference type="EC" id="2.8.5.2"/>
    </reaction>
</comment>
<keyword evidence="8 13" id="KW-0249">Electron transport</keyword>
<feature type="binding site" description="covalent" evidence="15">
    <location>
        <position position="164"/>
    </location>
    <ligand>
        <name>heme c</name>
        <dbReference type="ChEBI" id="CHEBI:61717"/>
        <label>2</label>
    </ligand>
</feature>
<evidence type="ECO:0000256" key="1">
    <source>
        <dbReference type="ARBA" id="ARBA00004418"/>
    </source>
</evidence>
<feature type="active site" description="Cysteine persulfide intermediate" evidence="14">
    <location>
        <position position="213"/>
    </location>
</feature>
<dbReference type="GO" id="GO:0016740">
    <property type="term" value="F:transferase activity"/>
    <property type="evidence" value="ECO:0007669"/>
    <property type="project" value="UniProtKB-KW"/>
</dbReference>
<feature type="binding site" description="covalent" evidence="15">
    <location>
        <position position="167"/>
    </location>
    <ligand>
        <name>heme c</name>
        <dbReference type="ChEBI" id="CHEBI:61717"/>
        <label>2</label>
    </ligand>
</feature>
<keyword evidence="2 13" id="KW-0813">Transport</keyword>
<dbReference type="EC" id="2.8.5.2" evidence="13"/>
<feature type="binding site" description="covalent" evidence="15">
    <location>
        <position position="61"/>
    </location>
    <ligand>
        <name>heme c</name>
        <dbReference type="ChEBI" id="CHEBI:61717"/>
        <label>1</label>
    </ligand>
</feature>
<dbReference type="HOGENOM" id="CLU_079910_0_0_0"/>
<dbReference type="GO" id="GO:0042597">
    <property type="term" value="C:periplasmic space"/>
    <property type="evidence" value="ECO:0007669"/>
    <property type="project" value="UniProtKB-SubCell"/>
</dbReference>
<evidence type="ECO:0000259" key="18">
    <source>
        <dbReference type="PROSITE" id="PS51007"/>
    </source>
</evidence>
<feature type="binding site" description="axial binding residue" evidence="16">
    <location>
        <position position="168"/>
    </location>
    <ligand>
        <name>heme c</name>
        <dbReference type="ChEBI" id="CHEBI:61717"/>
        <label>2</label>
    </ligand>
    <ligandPart>
        <name>Fe</name>
        <dbReference type="ChEBI" id="CHEBI:18248"/>
    </ligandPart>
</feature>
<evidence type="ECO:0000256" key="4">
    <source>
        <dbReference type="ARBA" id="ARBA00022679"/>
    </source>
</evidence>
<dbReference type="NCBIfam" id="TIGR04484">
    <property type="entry name" value="thiosulf_SoxA"/>
    <property type="match status" value="1"/>
</dbReference>
<accession>O67673</accession>
<evidence type="ECO:0000313" key="19">
    <source>
        <dbReference type="EMBL" id="AAC07643.1"/>
    </source>
</evidence>
<dbReference type="InterPro" id="IPR036909">
    <property type="entry name" value="Cyt_c-like_dom_sf"/>
</dbReference>
<dbReference type="Proteomes" id="UP000000798">
    <property type="component" value="Chromosome"/>
</dbReference>
<feature type="binding site" description="covalent" evidence="15">
    <location>
        <position position="64"/>
    </location>
    <ligand>
        <name>heme c</name>
        <dbReference type="ChEBI" id="CHEBI:61717"/>
        <label>1</label>
    </ligand>
</feature>
<dbReference type="GO" id="GO:0020037">
    <property type="term" value="F:heme binding"/>
    <property type="evidence" value="ECO:0007669"/>
    <property type="project" value="InterPro"/>
</dbReference>
<dbReference type="AlphaFoldDB" id="O67673"/>
<dbReference type="InterPro" id="IPR009056">
    <property type="entry name" value="Cyt_c-like_dom"/>
</dbReference>
<evidence type="ECO:0000256" key="9">
    <source>
        <dbReference type="ARBA" id="ARBA00023004"/>
    </source>
</evidence>
<keyword evidence="6 17" id="KW-0732">Signal</keyword>
<dbReference type="InParanoid" id="O67673"/>
<dbReference type="EnsemblBacteria" id="AAC07643">
    <property type="protein sequence ID" value="AAC07643"/>
    <property type="gene ID" value="aq_1807"/>
</dbReference>
<dbReference type="SUPFAM" id="SSF46626">
    <property type="entry name" value="Cytochrome c"/>
    <property type="match status" value="2"/>
</dbReference>
<dbReference type="eggNOG" id="COG3258">
    <property type="taxonomic scope" value="Bacteria"/>
</dbReference>
<dbReference type="GO" id="GO:0046872">
    <property type="term" value="F:metal ion binding"/>
    <property type="evidence" value="ECO:0007669"/>
    <property type="project" value="UniProtKB-KW"/>
</dbReference>
<evidence type="ECO:0000256" key="11">
    <source>
        <dbReference type="ARBA" id="ARBA00048077"/>
    </source>
</evidence>
<proteinExistence type="inferred from homology"/>
<dbReference type="KEGG" id="aae:aq_1807"/>
<feature type="signal peptide" evidence="17">
    <location>
        <begin position="1"/>
        <end position="22"/>
    </location>
</feature>
<dbReference type="GO" id="GO:0009055">
    <property type="term" value="F:electron transfer activity"/>
    <property type="evidence" value="ECO:0007669"/>
    <property type="project" value="InterPro"/>
</dbReference>
<feature type="binding site" description="axial binding residue" evidence="16">
    <location>
        <position position="213"/>
    </location>
    <ligand>
        <name>heme c</name>
        <dbReference type="ChEBI" id="CHEBI:61717"/>
        <label>2</label>
    </ligand>
    <ligandPart>
        <name>Fe</name>
        <dbReference type="ChEBI" id="CHEBI:18248"/>
    </ligandPart>
</feature>
<feature type="domain" description="Cytochrome c" evidence="18">
    <location>
        <begin position="41"/>
        <end position="128"/>
    </location>
</feature>
<dbReference type="GO" id="GO:0016669">
    <property type="term" value="F:oxidoreductase activity, acting on a sulfur group of donors, cytochrome as acceptor"/>
    <property type="evidence" value="ECO:0007669"/>
    <property type="project" value="InterPro"/>
</dbReference>
<evidence type="ECO:0000256" key="5">
    <source>
        <dbReference type="ARBA" id="ARBA00022723"/>
    </source>
</evidence>
<evidence type="ECO:0000256" key="12">
    <source>
        <dbReference type="ARBA" id="ARBA00048423"/>
    </source>
</evidence>
<evidence type="ECO:0000313" key="20">
    <source>
        <dbReference type="Proteomes" id="UP000000798"/>
    </source>
</evidence>
<keyword evidence="9 13" id="KW-0408">Iron</keyword>
<dbReference type="PATRIC" id="fig|224324.8.peg.1397"/>
<evidence type="ECO:0000256" key="16">
    <source>
        <dbReference type="PIRSR" id="PIRSR038455-3"/>
    </source>
</evidence>
<comment type="similarity">
    <text evidence="10 13">Belongs to the SoxA family.</text>
</comment>
<feature type="binding site" description="axial binding residue" evidence="16">
    <location>
        <position position="99"/>
    </location>
    <ligand>
        <name>heme c</name>
        <dbReference type="ChEBI" id="CHEBI:61717"/>
        <label>1</label>
    </ligand>
    <ligandPart>
        <name>Fe</name>
        <dbReference type="ChEBI" id="CHEBI:18248"/>
    </ligandPart>
</feature>
<evidence type="ECO:0000256" key="6">
    <source>
        <dbReference type="ARBA" id="ARBA00022729"/>
    </source>
</evidence>
<comment type="catalytic activity">
    <reaction evidence="11 13">
        <text>L-cysteinyl-[SoxY protein] + thiosulfate + 2 Fe(III)-[cytochrome c] = S-sulfosulfanyl-L-cysteinyl-[SoxY protein] + 2 Fe(II)-[cytochrome c] + 2 H(+)</text>
        <dbReference type="Rhea" id="RHEA:56720"/>
        <dbReference type="Rhea" id="RHEA-COMP:10350"/>
        <dbReference type="Rhea" id="RHEA-COMP:14328"/>
        <dbReference type="Rhea" id="RHEA-COMP:14399"/>
        <dbReference type="Rhea" id="RHEA-COMP:14691"/>
        <dbReference type="ChEBI" id="CHEBI:15378"/>
        <dbReference type="ChEBI" id="CHEBI:29033"/>
        <dbReference type="ChEBI" id="CHEBI:29034"/>
        <dbReference type="ChEBI" id="CHEBI:29950"/>
        <dbReference type="ChEBI" id="CHEBI:33542"/>
        <dbReference type="ChEBI" id="CHEBI:139321"/>
        <dbReference type="EC" id="2.8.5.2"/>
    </reaction>
</comment>
<evidence type="ECO:0000256" key="17">
    <source>
        <dbReference type="SAM" id="SignalP"/>
    </source>
</evidence>
<evidence type="ECO:0000256" key="10">
    <source>
        <dbReference type="ARBA" id="ARBA00025746"/>
    </source>
</evidence>
<evidence type="ECO:0000256" key="7">
    <source>
        <dbReference type="ARBA" id="ARBA00022764"/>
    </source>
</evidence>
<feature type="binding site" evidence="15">
    <location>
        <position position="209"/>
    </location>
    <ligand>
        <name>substrate</name>
    </ligand>
</feature>